<evidence type="ECO:0000313" key="2">
    <source>
        <dbReference type="Proteomes" id="UP000288805"/>
    </source>
</evidence>
<name>A0A438CUM3_VITVI</name>
<dbReference type="PANTHER" id="PTHR11439:SF491">
    <property type="entry name" value="INTEGRASE CATALYTIC DOMAIN-CONTAINING PROTEIN"/>
    <property type="match status" value="1"/>
</dbReference>
<dbReference type="AlphaFoldDB" id="A0A438CUM3"/>
<dbReference type="PANTHER" id="PTHR11439">
    <property type="entry name" value="GAG-POL-RELATED RETROTRANSPOSON"/>
    <property type="match status" value="1"/>
</dbReference>
<sequence>MNNVKTVSTPLGQLFRLSITQAPETHEEKSMISRYMSCPGKLHWQAVRWFFQYLVGTRSLELVYGGNSQLGTQLQGFVDVDYVGNIDTRNSLTRYVFTVFGGAVS</sequence>
<reference evidence="1 2" key="1">
    <citation type="journal article" date="2018" name="PLoS Genet.">
        <title>Population sequencing reveals clonal diversity and ancestral inbreeding in the grapevine cultivar Chardonnay.</title>
        <authorList>
            <person name="Roach M.J."/>
            <person name="Johnson D.L."/>
            <person name="Bohlmann J."/>
            <person name="van Vuuren H.J."/>
            <person name="Jones S.J."/>
            <person name="Pretorius I.S."/>
            <person name="Schmidt S.A."/>
            <person name="Borneman A.R."/>
        </authorList>
    </citation>
    <scope>NUCLEOTIDE SEQUENCE [LARGE SCALE GENOMIC DNA]</scope>
    <source>
        <strain evidence="2">cv. Chardonnay</strain>
        <tissue evidence="1">Leaf</tissue>
    </source>
</reference>
<proteinExistence type="predicted"/>
<dbReference type="EMBL" id="QGNW01001976">
    <property type="protein sequence ID" value="RVW26907.1"/>
    <property type="molecule type" value="Genomic_DNA"/>
</dbReference>
<evidence type="ECO:0000313" key="1">
    <source>
        <dbReference type="EMBL" id="RVW26907.1"/>
    </source>
</evidence>
<dbReference type="Proteomes" id="UP000288805">
    <property type="component" value="Unassembled WGS sequence"/>
</dbReference>
<accession>A0A438CUM3</accession>
<gene>
    <name evidence="1" type="primary">POLX_3071</name>
    <name evidence="1" type="ORF">CK203_104181</name>
</gene>
<comment type="caution">
    <text evidence="1">The sequence shown here is derived from an EMBL/GenBank/DDBJ whole genome shotgun (WGS) entry which is preliminary data.</text>
</comment>
<protein>
    <submittedName>
        <fullName evidence="1">Retrovirus-related Pol polyprotein from transposon TNT 1-94</fullName>
    </submittedName>
</protein>
<organism evidence="1 2">
    <name type="scientific">Vitis vinifera</name>
    <name type="common">Grape</name>
    <dbReference type="NCBI Taxonomy" id="29760"/>
    <lineage>
        <taxon>Eukaryota</taxon>
        <taxon>Viridiplantae</taxon>
        <taxon>Streptophyta</taxon>
        <taxon>Embryophyta</taxon>
        <taxon>Tracheophyta</taxon>
        <taxon>Spermatophyta</taxon>
        <taxon>Magnoliopsida</taxon>
        <taxon>eudicotyledons</taxon>
        <taxon>Gunneridae</taxon>
        <taxon>Pentapetalae</taxon>
        <taxon>rosids</taxon>
        <taxon>Vitales</taxon>
        <taxon>Vitaceae</taxon>
        <taxon>Viteae</taxon>
        <taxon>Vitis</taxon>
    </lineage>
</organism>